<name>A0ABU2PLU8_9ACTN</name>
<sequence length="255" mass="27605">MLKDTVVRRLKSTVTNADGTPRFRTRVTRELSVDYTRQERAIHELLGSFAELRRKKLTPKARGGRGAADLVTLLLKKRLFSSPAALLHTVQVYLSHLDDTGGPARTLGRRRSPRVAGGVRRPRRHGPGRRRGRRPDPLDLPHPGGGRPGTRPAPGDGALGGTTAVHNPVRPQTTTGEARASPVDTHVTSDTTTHVAGPRCGRLRQPGGDGLAPHSIPRRLVAHPLVATNSPSASKRRHWSQPPTNGHAQPLRQGP</sequence>
<organism evidence="2 3">
    <name type="scientific">Streptomyces edwardsiae</name>
    <dbReference type="NCBI Taxonomy" id="3075527"/>
    <lineage>
        <taxon>Bacteria</taxon>
        <taxon>Bacillati</taxon>
        <taxon>Actinomycetota</taxon>
        <taxon>Actinomycetes</taxon>
        <taxon>Kitasatosporales</taxon>
        <taxon>Streptomycetaceae</taxon>
        <taxon>Streptomyces</taxon>
    </lineage>
</organism>
<reference evidence="3" key="1">
    <citation type="submission" date="2023-07" db="EMBL/GenBank/DDBJ databases">
        <title>30 novel species of actinomycetes from the DSMZ collection.</title>
        <authorList>
            <person name="Nouioui I."/>
        </authorList>
    </citation>
    <scope>NUCLEOTIDE SEQUENCE [LARGE SCALE GENOMIC DNA]</scope>
    <source>
        <strain evidence="3">DSM 41636</strain>
    </source>
</reference>
<dbReference type="EMBL" id="JAVRFA010000001">
    <property type="protein sequence ID" value="MDT0393144.1"/>
    <property type="molecule type" value="Genomic_DNA"/>
</dbReference>
<proteinExistence type="predicted"/>
<evidence type="ECO:0000313" key="3">
    <source>
        <dbReference type="Proteomes" id="UP001183881"/>
    </source>
</evidence>
<feature type="compositionally biased region" description="Low complexity" evidence="1">
    <location>
        <begin position="183"/>
        <end position="195"/>
    </location>
</feature>
<evidence type="ECO:0008006" key="4">
    <source>
        <dbReference type="Google" id="ProtNLM"/>
    </source>
</evidence>
<accession>A0ABU2PLU8</accession>
<feature type="compositionally biased region" description="Basic residues" evidence="1">
    <location>
        <begin position="120"/>
        <end position="133"/>
    </location>
</feature>
<protein>
    <recommendedName>
        <fullName evidence="4">Transposase</fullName>
    </recommendedName>
</protein>
<evidence type="ECO:0000313" key="2">
    <source>
        <dbReference type="EMBL" id="MDT0393144.1"/>
    </source>
</evidence>
<comment type="caution">
    <text evidence="2">The sequence shown here is derived from an EMBL/GenBank/DDBJ whole genome shotgun (WGS) entry which is preliminary data.</text>
</comment>
<dbReference type="Proteomes" id="UP001183881">
    <property type="component" value="Unassembled WGS sequence"/>
</dbReference>
<feature type="region of interest" description="Disordered" evidence="1">
    <location>
        <begin position="99"/>
        <end position="255"/>
    </location>
</feature>
<dbReference type="RefSeq" id="WP_311640928.1">
    <property type="nucleotide sequence ID" value="NZ_JAVRFA010000001.1"/>
</dbReference>
<evidence type="ECO:0000256" key="1">
    <source>
        <dbReference type="SAM" id="MobiDB-lite"/>
    </source>
</evidence>
<gene>
    <name evidence="2" type="ORF">RM705_00235</name>
</gene>
<keyword evidence="3" id="KW-1185">Reference proteome</keyword>